<feature type="binding site" evidence="8">
    <location>
        <position position="334"/>
    </location>
    <ligand>
        <name>substrate</name>
    </ligand>
</feature>
<feature type="domain" description="KARI C-terminal knotted" evidence="10">
    <location>
        <begin position="266"/>
        <end position="409"/>
    </location>
</feature>
<keyword evidence="8" id="KW-0479">Metal-binding</keyword>
<dbReference type="GO" id="GO:0046872">
    <property type="term" value="F:metal ion binding"/>
    <property type="evidence" value="ECO:0007669"/>
    <property type="project" value="UniProtKB-UniRule"/>
</dbReference>
<evidence type="ECO:0000256" key="4">
    <source>
        <dbReference type="ARBA" id="ARBA00022605"/>
    </source>
</evidence>
<dbReference type="UniPathway" id="UPA00047">
    <property type="reaction ID" value="UER00056"/>
</dbReference>
<dbReference type="InterPro" id="IPR013023">
    <property type="entry name" value="KARI"/>
</dbReference>
<dbReference type="SUPFAM" id="SSF51735">
    <property type="entry name" value="NAD(P)-binding Rossmann-fold domains"/>
    <property type="match status" value="1"/>
</dbReference>
<dbReference type="GO" id="GO:0016853">
    <property type="term" value="F:isomerase activity"/>
    <property type="evidence" value="ECO:0007669"/>
    <property type="project" value="UniProtKB-KW"/>
</dbReference>
<feature type="binding site" evidence="8">
    <location>
        <position position="313"/>
    </location>
    <ligand>
        <name>Mg(2+)</name>
        <dbReference type="ChEBI" id="CHEBI:18420"/>
        <label>2</label>
    </ligand>
</feature>
<evidence type="ECO:0000256" key="2">
    <source>
        <dbReference type="ARBA" id="ARBA00004885"/>
    </source>
</evidence>
<dbReference type="GO" id="GO:0004455">
    <property type="term" value="F:ketol-acid reductoisomerase activity"/>
    <property type="evidence" value="ECO:0007669"/>
    <property type="project" value="UniProtKB-UniRule"/>
</dbReference>
<dbReference type="PANTHER" id="PTHR21371:SF1">
    <property type="entry name" value="KETOL-ACID REDUCTOISOMERASE, MITOCHONDRIAL"/>
    <property type="match status" value="1"/>
</dbReference>
<evidence type="ECO:0000256" key="8">
    <source>
        <dbReference type="PROSITE-ProRule" id="PRU01198"/>
    </source>
</evidence>
<dbReference type="GO" id="GO:0009097">
    <property type="term" value="P:isoleucine biosynthetic process"/>
    <property type="evidence" value="ECO:0007669"/>
    <property type="project" value="UniProtKB-UniRule"/>
</dbReference>
<organism evidence="11">
    <name type="scientific">Caldilineaceae bacterium SB0675_bin_29</name>
    <dbReference type="NCBI Taxonomy" id="2605266"/>
    <lineage>
        <taxon>Bacteria</taxon>
        <taxon>Bacillati</taxon>
        <taxon>Chloroflexota</taxon>
        <taxon>Caldilineae</taxon>
        <taxon>Caldilineales</taxon>
        <taxon>Caldilineaceae</taxon>
    </lineage>
</organism>
<dbReference type="Gene3D" id="3.40.50.720">
    <property type="entry name" value="NAD(P)-binding Rossmann-like Domain"/>
    <property type="match status" value="1"/>
</dbReference>
<comment type="pathway">
    <text evidence="2">Amino-acid biosynthesis; L-isoleucine biosynthesis; L-isoleucine from 2-oxobutanoate: step 2/4.</text>
</comment>
<dbReference type="NCBIfam" id="TIGR00465">
    <property type="entry name" value="ilvC"/>
    <property type="match status" value="1"/>
</dbReference>
<dbReference type="InterPro" id="IPR036291">
    <property type="entry name" value="NAD(P)-bd_dom_sf"/>
</dbReference>
<keyword evidence="5 8" id="KW-0560">Oxidoreductase</keyword>
<dbReference type="InterPro" id="IPR013116">
    <property type="entry name" value="KARI_N"/>
</dbReference>
<dbReference type="InterPro" id="IPR000506">
    <property type="entry name" value="KARI_C"/>
</dbReference>
<evidence type="ECO:0000259" key="10">
    <source>
        <dbReference type="PROSITE" id="PS51851"/>
    </source>
</evidence>
<comment type="caution">
    <text evidence="11">The sequence shown here is derived from an EMBL/GenBank/DDBJ whole genome shotgun (WGS) entry which is preliminary data.</text>
</comment>
<evidence type="ECO:0000256" key="6">
    <source>
        <dbReference type="ARBA" id="ARBA00023304"/>
    </source>
</evidence>
<dbReference type="AlphaFoldDB" id="A0A6B1G2H6"/>
<comment type="pathway">
    <text evidence="1">Amino-acid biosynthesis; L-valine biosynthesis; L-valine from pyruvate: step 2/4.</text>
</comment>
<dbReference type="GO" id="GO:0009099">
    <property type="term" value="P:L-valine biosynthetic process"/>
    <property type="evidence" value="ECO:0007669"/>
    <property type="project" value="UniProtKB-UniRule"/>
</dbReference>
<evidence type="ECO:0000256" key="1">
    <source>
        <dbReference type="ARBA" id="ARBA00004864"/>
    </source>
</evidence>
<dbReference type="SUPFAM" id="SSF48179">
    <property type="entry name" value="6-phosphogluconate dehydrogenase C-terminal domain-like"/>
    <property type="match status" value="1"/>
</dbReference>
<evidence type="ECO:0000256" key="3">
    <source>
        <dbReference type="ARBA" id="ARBA00010318"/>
    </source>
</evidence>
<dbReference type="PROSITE" id="PS51851">
    <property type="entry name" value="KARI_C"/>
    <property type="match status" value="1"/>
</dbReference>
<dbReference type="Gene3D" id="6.10.240.10">
    <property type="match status" value="1"/>
</dbReference>
<accession>A0A6B1G2H6</accession>
<dbReference type="EC" id="1.1.1.86" evidence="7"/>
<evidence type="ECO:0000256" key="7">
    <source>
        <dbReference type="NCBIfam" id="TIGR00465"/>
    </source>
</evidence>
<name>A0A6B1G2H6_9CHLR</name>
<sequence length="411" mass="46172">MVSLARGARPYASIWLRGQVKPCGKTRRSCVSGFLRFEAQLSSCRRPAREKKSPRCGEWDRQSASPRFTGERTRFSMTIRQREVKRDRLYTEGDADLKHIKDKCITTIGYGSQGHAQALNLRDSGLKVIVGNREDRFAAEARADGFDVMPIVQAVKRADVILFLIPDEVQAAVYSEVEPYLREGQVLDFASGYSVHFGLIRPLPFLDVVLTVPTCRGTVLRERIQRGQGVFGHFGVYQDYSGKARDTAMALAKGMGLLKFGCTECSFGQEVVVNLFAESAGLGAIPQYLLTAYEVLIEAGFSAEAAYAETFYELQFFVENLVKERLANSRQGSSTSTYLILSKTSEVVDDHVRDNMRRMLGRIQSGELVREWNLEHLAGAPLLHQRQRALAEHEIKDVEDVFLERKKATGW</sequence>
<evidence type="ECO:0000256" key="5">
    <source>
        <dbReference type="ARBA" id="ARBA00023002"/>
    </source>
</evidence>
<dbReference type="PROSITE" id="PS51850">
    <property type="entry name" value="KARI_N"/>
    <property type="match status" value="1"/>
</dbReference>
<dbReference type="Pfam" id="PF01450">
    <property type="entry name" value="KARI_C"/>
    <property type="match status" value="1"/>
</dbReference>
<keyword evidence="4 8" id="KW-0028">Amino-acid biosynthesis</keyword>
<dbReference type="PANTHER" id="PTHR21371">
    <property type="entry name" value="KETOL-ACID REDUCTOISOMERASE, MITOCHONDRIAL"/>
    <property type="match status" value="1"/>
</dbReference>
<comment type="caution">
    <text evidence="8">Lacks conserved residue(s) required for the propagation of feature annotation.</text>
</comment>
<dbReference type="UniPathway" id="UPA00049">
    <property type="reaction ID" value="UER00060"/>
</dbReference>
<proteinExistence type="inferred from homology"/>
<reference evidence="11" key="1">
    <citation type="submission" date="2019-09" db="EMBL/GenBank/DDBJ databases">
        <title>Characterisation of the sponge microbiome using genome-centric metagenomics.</title>
        <authorList>
            <person name="Engelberts J.P."/>
            <person name="Robbins S.J."/>
            <person name="De Goeij J.M."/>
            <person name="Aranda M."/>
            <person name="Bell S.C."/>
            <person name="Webster N.S."/>
        </authorList>
    </citation>
    <scope>NUCLEOTIDE SEQUENCE</scope>
    <source>
        <strain evidence="11">SB0675_bin_29</strain>
    </source>
</reference>
<dbReference type="InterPro" id="IPR008927">
    <property type="entry name" value="6-PGluconate_DH-like_C_sf"/>
</dbReference>
<keyword evidence="6 8" id="KW-0100">Branched-chain amino acid biosynthesis</keyword>
<feature type="domain" description="KARI N-terminal Rossmann" evidence="9">
    <location>
        <begin position="87"/>
        <end position="265"/>
    </location>
</feature>
<protein>
    <recommendedName>
        <fullName evidence="7">Ketol-acid reductoisomerase</fullName>
        <ecNumber evidence="7">1.1.1.86</ecNumber>
    </recommendedName>
</protein>
<feature type="binding site" evidence="8">
    <location>
        <position position="309"/>
    </location>
    <ligand>
        <name>Mg(2+)</name>
        <dbReference type="ChEBI" id="CHEBI:18420"/>
        <label>2</label>
    </ligand>
</feature>
<evidence type="ECO:0000259" key="9">
    <source>
        <dbReference type="PROSITE" id="PS51850"/>
    </source>
</evidence>
<evidence type="ECO:0000313" key="11">
    <source>
        <dbReference type="EMBL" id="MYH62597.1"/>
    </source>
</evidence>
<keyword evidence="11" id="KW-0413">Isomerase</keyword>
<dbReference type="Pfam" id="PF07991">
    <property type="entry name" value="KARI_N"/>
    <property type="match status" value="1"/>
</dbReference>
<gene>
    <name evidence="11" type="primary">ilvC</name>
    <name evidence="11" type="ORF">F4148_12865</name>
</gene>
<comment type="similarity">
    <text evidence="3 8">Belongs to the ketol-acid reductoisomerase family.</text>
</comment>
<dbReference type="EMBL" id="VYDA01000463">
    <property type="protein sequence ID" value="MYH62597.1"/>
    <property type="molecule type" value="Genomic_DNA"/>
</dbReference>
<keyword evidence="8" id="KW-0460">Magnesium</keyword>